<evidence type="ECO:0008006" key="2">
    <source>
        <dbReference type="Google" id="ProtNLM"/>
    </source>
</evidence>
<dbReference type="EMBL" id="JACGWM010001830">
    <property type="protein sequence ID" value="KAL0287269.1"/>
    <property type="molecule type" value="Genomic_DNA"/>
</dbReference>
<comment type="caution">
    <text evidence="1">The sequence shown here is derived from an EMBL/GenBank/DDBJ whole genome shotgun (WGS) entry which is preliminary data.</text>
</comment>
<name>A0AAW2IYY8_9LAMI</name>
<protein>
    <recommendedName>
        <fullName evidence="2">RING-H2 finger protein ATL63</fullName>
    </recommendedName>
</protein>
<accession>A0AAW2IYY8</accession>
<gene>
    <name evidence="1" type="ORF">Scaly_2770100</name>
</gene>
<reference evidence="1" key="1">
    <citation type="submission" date="2020-06" db="EMBL/GenBank/DDBJ databases">
        <authorList>
            <person name="Li T."/>
            <person name="Hu X."/>
            <person name="Zhang T."/>
            <person name="Song X."/>
            <person name="Zhang H."/>
            <person name="Dai N."/>
            <person name="Sheng W."/>
            <person name="Hou X."/>
            <person name="Wei L."/>
        </authorList>
    </citation>
    <scope>NUCLEOTIDE SEQUENCE</scope>
    <source>
        <strain evidence="1">KEN8</strain>
        <tissue evidence="1">Leaf</tissue>
    </source>
</reference>
<reference evidence="1" key="2">
    <citation type="journal article" date="2024" name="Plant">
        <title>Genomic evolution and insights into agronomic trait innovations of Sesamum species.</title>
        <authorList>
            <person name="Miao H."/>
            <person name="Wang L."/>
            <person name="Qu L."/>
            <person name="Liu H."/>
            <person name="Sun Y."/>
            <person name="Le M."/>
            <person name="Wang Q."/>
            <person name="Wei S."/>
            <person name="Zheng Y."/>
            <person name="Lin W."/>
            <person name="Duan Y."/>
            <person name="Cao H."/>
            <person name="Xiong S."/>
            <person name="Wang X."/>
            <person name="Wei L."/>
            <person name="Li C."/>
            <person name="Ma Q."/>
            <person name="Ju M."/>
            <person name="Zhao R."/>
            <person name="Li G."/>
            <person name="Mu C."/>
            <person name="Tian Q."/>
            <person name="Mei H."/>
            <person name="Zhang T."/>
            <person name="Gao T."/>
            <person name="Zhang H."/>
        </authorList>
    </citation>
    <scope>NUCLEOTIDE SEQUENCE</scope>
    <source>
        <strain evidence="1">KEN8</strain>
    </source>
</reference>
<dbReference type="AlphaFoldDB" id="A0AAW2IYY8"/>
<organism evidence="1">
    <name type="scientific">Sesamum calycinum</name>
    <dbReference type="NCBI Taxonomy" id="2727403"/>
    <lineage>
        <taxon>Eukaryota</taxon>
        <taxon>Viridiplantae</taxon>
        <taxon>Streptophyta</taxon>
        <taxon>Embryophyta</taxon>
        <taxon>Tracheophyta</taxon>
        <taxon>Spermatophyta</taxon>
        <taxon>Magnoliopsida</taxon>
        <taxon>eudicotyledons</taxon>
        <taxon>Gunneridae</taxon>
        <taxon>Pentapetalae</taxon>
        <taxon>asterids</taxon>
        <taxon>lamiids</taxon>
        <taxon>Lamiales</taxon>
        <taxon>Pedaliaceae</taxon>
        <taxon>Sesamum</taxon>
    </lineage>
</organism>
<proteinExistence type="predicted"/>
<evidence type="ECO:0000313" key="1">
    <source>
        <dbReference type="EMBL" id="KAL0287269.1"/>
    </source>
</evidence>
<sequence>MKIMGAVERPMMDYSFPIVDGTISSISKPNVETNNFEIKLSIIQIIQSSVQFSGLPDEDPTKHLIKFLEICDTFDFNDVSNDAVRLRISPFSLCDTAKDWL</sequence>